<name>A0ABV9LIZ9_9ACTN</name>
<keyword evidence="3" id="KW-0328">Glycosyltransferase</keyword>
<dbReference type="InterPro" id="IPR050194">
    <property type="entry name" value="Glycosyltransferase_grp1"/>
</dbReference>
<accession>A0ABV9LIZ9</accession>
<evidence type="ECO:0000313" key="4">
    <source>
        <dbReference type="Proteomes" id="UP001596025"/>
    </source>
</evidence>
<proteinExistence type="predicted"/>
<dbReference type="CDD" id="cd03801">
    <property type="entry name" value="GT4_PimA-like"/>
    <property type="match status" value="1"/>
</dbReference>
<dbReference type="Proteomes" id="UP001596025">
    <property type="component" value="Unassembled WGS sequence"/>
</dbReference>
<dbReference type="PANTHER" id="PTHR45947">
    <property type="entry name" value="SULFOQUINOVOSYL TRANSFERASE SQD2"/>
    <property type="match status" value="1"/>
</dbReference>
<feature type="domain" description="Glycosyl transferase family 1" evidence="2">
    <location>
        <begin position="179"/>
        <end position="283"/>
    </location>
</feature>
<dbReference type="Gene3D" id="3.40.50.2000">
    <property type="entry name" value="Glycogen Phosphorylase B"/>
    <property type="match status" value="2"/>
</dbReference>
<dbReference type="PANTHER" id="PTHR45947:SF3">
    <property type="entry name" value="SULFOQUINOVOSYL TRANSFERASE SQD2"/>
    <property type="match status" value="1"/>
</dbReference>
<evidence type="ECO:0000313" key="3">
    <source>
        <dbReference type="EMBL" id="MFC4693775.1"/>
    </source>
</evidence>
<dbReference type="EMBL" id="JBHSGR010000009">
    <property type="protein sequence ID" value="MFC4693775.1"/>
    <property type="molecule type" value="Genomic_DNA"/>
</dbReference>
<sequence length="344" mass="37232">MVYATDFGLLSPGGIARFVARIGAQAPSDLRITYYLAGEPAELPRATDGAVIVHTAGRRGPLNARFSAGLWSRRQELARHDVVICHRPEYVPCLPREAKTVLVLHGGSWNAWRFGRRLFGLAYHVAEIPGCALSDLVISVDPASLSRAARSVTRRLVPTRAPVDDVFAPGPKSSNGCRRLLVAARLVPEKRIPILFEVAHDVGLPVTVMGDGPERRRLERLAASLELDTTFLGAVTPLQIRDEYLRGGILAMATKAEGYPLAVAEALSVGVPAVGLHGPGLTQLQPYGLSLFRSPRDLSAGVRALLSTSDLDGRAERAVRAWQDHRAEVVAESFWGHVMALVEL</sequence>
<keyword evidence="1 3" id="KW-0808">Transferase</keyword>
<dbReference type="InterPro" id="IPR001296">
    <property type="entry name" value="Glyco_trans_1"/>
</dbReference>
<evidence type="ECO:0000259" key="2">
    <source>
        <dbReference type="Pfam" id="PF00534"/>
    </source>
</evidence>
<dbReference type="SUPFAM" id="SSF53756">
    <property type="entry name" value="UDP-Glycosyltransferase/glycogen phosphorylase"/>
    <property type="match status" value="1"/>
</dbReference>
<gene>
    <name evidence="3" type="ORF">ACFO3M_10305</name>
</gene>
<protein>
    <submittedName>
        <fullName evidence="3">Glycosyltransferase family 4 protein</fullName>
        <ecNumber evidence="3">2.4.-.-</ecNumber>
    </submittedName>
</protein>
<dbReference type="Pfam" id="PF00534">
    <property type="entry name" value="Glycos_transf_1"/>
    <property type="match status" value="1"/>
</dbReference>
<evidence type="ECO:0000256" key="1">
    <source>
        <dbReference type="ARBA" id="ARBA00022679"/>
    </source>
</evidence>
<reference evidence="4" key="1">
    <citation type="journal article" date="2019" name="Int. J. Syst. Evol. Microbiol.">
        <title>The Global Catalogue of Microorganisms (GCM) 10K type strain sequencing project: providing services to taxonomists for standard genome sequencing and annotation.</title>
        <authorList>
            <consortium name="The Broad Institute Genomics Platform"/>
            <consortium name="The Broad Institute Genome Sequencing Center for Infectious Disease"/>
            <person name="Wu L."/>
            <person name="Ma J."/>
        </authorList>
    </citation>
    <scope>NUCLEOTIDE SEQUENCE [LARGE SCALE GENOMIC DNA]</scope>
    <source>
        <strain evidence="4">CCUG 62763</strain>
    </source>
</reference>
<organism evidence="3 4">
    <name type="scientific">Geodermatophilus arenarius</name>
    <dbReference type="NCBI Taxonomy" id="1137990"/>
    <lineage>
        <taxon>Bacteria</taxon>
        <taxon>Bacillati</taxon>
        <taxon>Actinomycetota</taxon>
        <taxon>Actinomycetes</taxon>
        <taxon>Geodermatophilales</taxon>
        <taxon>Geodermatophilaceae</taxon>
        <taxon>Geodermatophilus</taxon>
    </lineage>
</organism>
<dbReference type="GO" id="GO:0016757">
    <property type="term" value="F:glycosyltransferase activity"/>
    <property type="evidence" value="ECO:0007669"/>
    <property type="project" value="UniProtKB-KW"/>
</dbReference>
<comment type="caution">
    <text evidence="3">The sequence shown here is derived from an EMBL/GenBank/DDBJ whole genome shotgun (WGS) entry which is preliminary data.</text>
</comment>
<keyword evidence="4" id="KW-1185">Reference proteome</keyword>
<dbReference type="EC" id="2.4.-.-" evidence="3"/>